<evidence type="ECO:0000259" key="3">
    <source>
        <dbReference type="SMART" id="SM00867"/>
    </source>
</evidence>
<dbReference type="OrthoDB" id="9811006at2"/>
<gene>
    <name evidence="4" type="ordered locus">Tter_1281</name>
</gene>
<dbReference type="KEGG" id="ttr:Tter_1281"/>
<dbReference type="Pfam" id="PF04264">
    <property type="entry name" value="YceI"/>
    <property type="match status" value="1"/>
</dbReference>
<keyword evidence="5" id="KW-1185">Reference proteome</keyword>
<dbReference type="Proteomes" id="UP000000323">
    <property type="component" value="Chromosome 1"/>
</dbReference>
<evidence type="ECO:0000313" key="5">
    <source>
        <dbReference type="Proteomes" id="UP000000323"/>
    </source>
</evidence>
<sequence length="184" mass="20633">MLIETGAKVRTAWVIDSAHSVIEFSVRHMVVSTVKGYFRRFEGIIHADEDQPENSQVEAKIEASSIDTGDSKRDEHLRSDDFFNTESFPYISFSSTKIERTSENTADVHGNLTIRDVTLPVVLHTTFEGQLIDAYGKQRAAFSAETEINRKDYGLRWNALLESGQAVVSDKVKITLHIAAVKSE</sequence>
<name>D1CBM4_THET1</name>
<dbReference type="RefSeq" id="WP_012875224.1">
    <property type="nucleotide sequence ID" value="NC_013525.1"/>
</dbReference>
<reference evidence="5" key="1">
    <citation type="journal article" date="2010" name="Stand. Genomic Sci.">
        <title>Complete genome sequence of 'Thermobaculum terrenum' type strain (YNP1).</title>
        <authorList>
            <person name="Kiss H."/>
            <person name="Cleland D."/>
            <person name="Lapidus A."/>
            <person name="Lucas S."/>
            <person name="Glavina Del Rio T."/>
            <person name="Nolan M."/>
            <person name="Tice H."/>
            <person name="Han C."/>
            <person name="Goodwin L."/>
            <person name="Pitluck S."/>
            <person name="Liolios K."/>
            <person name="Ivanova N."/>
            <person name="Mavromatis K."/>
            <person name="Ovchinnikova G."/>
            <person name="Pati A."/>
            <person name="Chen A."/>
            <person name="Palaniappan K."/>
            <person name="Land M."/>
            <person name="Hauser L."/>
            <person name="Chang Y."/>
            <person name="Jeffries C."/>
            <person name="Lu M."/>
            <person name="Brettin T."/>
            <person name="Detter J."/>
            <person name="Goker M."/>
            <person name="Tindall B."/>
            <person name="Beck B."/>
            <person name="McDermott T."/>
            <person name="Woyke T."/>
            <person name="Bristow J."/>
            <person name="Eisen J."/>
            <person name="Markowitz V."/>
            <person name="Hugenholtz P."/>
            <person name="Kyrpides N."/>
            <person name="Klenk H."/>
            <person name="Cheng J."/>
        </authorList>
    </citation>
    <scope>NUCLEOTIDE SEQUENCE [LARGE SCALE GENOMIC DNA]</scope>
    <source>
        <strain evidence="5">ATCC BAA-798 / YNP1</strain>
    </source>
</reference>
<comment type="similarity">
    <text evidence="1">Belongs to the UPF0312 family.</text>
</comment>
<dbReference type="STRING" id="525904.Tter_1281"/>
<evidence type="ECO:0000256" key="2">
    <source>
        <dbReference type="SAM" id="MobiDB-lite"/>
    </source>
</evidence>
<dbReference type="AlphaFoldDB" id="D1CBM4"/>
<organism evidence="4 5">
    <name type="scientific">Thermobaculum terrenum (strain ATCC BAA-798 / CCMEE 7001 / YNP1)</name>
    <dbReference type="NCBI Taxonomy" id="525904"/>
    <lineage>
        <taxon>Bacteria</taxon>
        <taxon>Bacillati</taxon>
        <taxon>Chloroflexota</taxon>
        <taxon>Chloroflexia</taxon>
        <taxon>Candidatus Thermobaculales</taxon>
        <taxon>Candidatus Thermobaculaceae</taxon>
        <taxon>Thermobaculum</taxon>
    </lineage>
</organism>
<evidence type="ECO:0000313" key="4">
    <source>
        <dbReference type="EMBL" id="ACZ42189.1"/>
    </source>
</evidence>
<feature type="domain" description="Lipid/polyisoprenoid-binding YceI-like" evidence="3">
    <location>
        <begin position="12"/>
        <end position="181"/>
    </location>
</feature>
<proteinExistence type="inferred from homology"/>
<evidence type="ECO:0000256" key="1">
    <source>
        <dbReference type="ARBA" id="ARBA00008812"/>
    </source>
</evidence>
<accession>D1CBM4</accession>
<dbReference type="EMBL" id="CP001825">
    <property type="protein sequence ID" value="ACZ42189.1"/>
    <property type="molecule type" value="Genomic_DNA"/>
</dbReference>
<dbReference type="SUPFAM" id="SSF101874">
    <property type="entry name" value="YceI-like"/>
    <property type="match status" value="1"/>
</dbReference>
<dbReference type="eggNOG" id="COG2353">
    <property type="taxonomic scope" value="Bacteria"/>
</dbReference>
<dbReference type="InterPro" id="IPR036761">
    <property type="entry name" value="TTHA0802/YceI-like_sf"/>
</dbReference>
<dbReference type="SMART" id="SM00867">
    <property type="entry name" value="YceI"/>
    <property type="match status" value="1"/>
</dbReference>
<dbReference type="PANTHER" id="PTHR34406:SF1">
    <property type="entry name" value="PROTEIN YCEI"/>
    <property type="match status" value="1"/>
</dbReference>
<dbReference type="HOGENOM" id="CLU_071003_3_0_0"/>
<feature type="region of interest" description="Disordered" evidence="2">
    <location>
        <begin position="49"/>
        <end position="75"/>
    </location>
</feature>
<dbReference type="Gene3D" id="2.40.128.110">
    <property type="entry name" value="Lipid/polyisoprenoid-binding, YceI-like"/>
    <property type="match status" value="1"/>
</dbReference>
<protein>
    <submittedName>
        <fullName evidence="4">YceI family protein</fullName>
    </submittedName>
</protein>
<dbReference type="InterPro" id="IPR007372">
    <property type="entry name" value="Lipid/polyisoprenoid-bd_YceI"/>
</dbReference>
<dbReference type="PANTHER" id="PTHR34406">
    <property type="entry name" value="PROTEIN YCEI"/>
    <property type="match status" value="1"/>
</dbReference>